<feature type="region of interest" description="Disordered" evidence="9">
    <location>
        <begin position="499"/>
        <end position="522"/>
    </location>
</feature>
<comment type="caution">
    <text evidence="11">The sequence shown here is derived from an EMBL/GenBank/DDBJ whole genome shotgun (WGS) entry which is preliminary data.</text>
</comment>
<comment type="subcellular location">
    <subcellularLocation>
        <location evidence="1">Cytoplasm</location>
    </subcellularLocation>
</comment>
<dbReference type="AlphaFoldDB" id="A0AAD6NGF3"/>
<accession>A0AAD6NGF3</accession>
<dbReference type="GO" id="GO:0035621">
    <property type="term" value="P:ER to Golgi ceramide transport"/>
    <property type="evidence" value="ECO:0007669"/>
    <property type="project" value="TreeGrafter"/>
</dbReference>
<dbReference type="GO" id="GO:0030011">
    <property type="term" value="P:maintenance of cell polarity"/>
    <property type="evidence" value="ECO:0007669"/>
    <property type="project" value="TreeGrafter"/>
</dbReference>
<feature type="domain" description="PH" evidence="10">
    <location>
        <begin position="307"/>
        <end position="401"/>
    </location>
</feature>
<dbReference type="EMBL" id="JAQGDS010000011">
    <property type="protein sequence ID" value="KAJ6257304.1"/>
    <property type="molecule type" value="Genomic_DNA"/>
</dbReference>
<feature type="region of interest" description="Disordered" evidence="9">
    <location>
        <begin position="400"/>
        <end position="429"/>
    </location>
</feature>
<keyword evidence="7" id="KW-0446">Lipid-binding</keyword>
<dbReference type="Gene3D" id="2.40.160.120">
    <property type="match status" value="1"/>
</dbReference>
<feature type="region of interest" description="Disordered" evidence="9">
    <location>
        <begin position="634"/>
        <end position="669"/>
    </location>
</feature>
<dbReference type="SUPFAM" id="SSF101576">
    <property type="entry name" value="Supernatant protein factor (SPF), C-terminal domain"/>
    <property type="match status" value="1"/>
</dbReference>
<feature type="compositionally biased region" description="Low complexity" evidence="9">
    <location>
        <begin position="417"/>
        <end position="429"/>
    </location>
</feature>
<dbReference type="InterPro" id="IPR001849">
    <property type="entry name" value="PH_domain"/>
</dbReference>
<feature type="region of interest" description="Disordered" evidence="9">
    <location>
        <begin position="1017"/>
        <end position="1036"/>
    </location>
</feature>
<reference evidence="11" key="1">
    <citation type="submission" date="2023-01" db="EMBL/GenBank/DDBJ databases">
        <title>The chitinases involved in constricting ring structure development in the nematode-trapping fungus Drechslerella dactyloides.</title>
        <authorList>
            <person name="Wang R."/>
            <person name="Zhang L."/>
            <person name="Tang P."/>
            <person name="Li S."/>
            <person name="Liang L."/>
        </authorList>
    </citation>
    <scope>NUCLEOTIDE SEQUENCE</scope>
    <source>
        <strain evidence="11">YMF1.00031</strain>
    </source>
</reference>
<keyword evidence="6" id="KW-0445">Lipid transport</keyword>
<dbReference type="Gene3D" id="2.30.29.30">
    <property type="entry name" value="Pleckstrin-homology domain (PH domain)/Phosphotyrosine-binding domain (PTB)"/>
    <property type="match status" value="1"/>
</dbReference>
<keyword evidence="3" id="KW-0813">Transport</keyword>
<dbReference type="PANTHER" id="PTHR10972:SF203">
    <property type="entry name" value="OXYSTEROL-BINDING PROTEIN HOMOLOG 3"/>
    <property type="match status" value="1"/>
</dbReference>
<evidence type="ECO:0000313" key="11">
    <source>
        <dbReference type="EMBL" id="KAJ6257304.1"/>
    </source>
</evidence>
<dbReference type="PROSITE" id="PS50003">
    <property type="entry name" value="PH_DOMAIN"/>
    <property type="match status" value="1"/>
</dbReference>
<gene>
    <name evidence="11" type="ORF">Dda_8193</name>
</gene>
<evidence type="ECO:0000259" key="10">
    <source>
        <dbReference type="PROSITE" id="PS50003"/>
    </source>
</evidence>
<dbReference type="SUPFAM" id="SSF144000">
    <property type="entry name" value="Oxysterol-binding protein-like"/>
    <property type="match status" value="1"/>
</dbReference>
<feature type="compositionally biased region" description="Acidic residues" evidence="9">
    <location>
        <begin position="650"/>
        <end position="662"/>
    </location>
</feature>
<organism evidence="11 12">
    <name type="scientific">Drechslerella dactyloides</name>
    <name type="common">Nematode-trapping fungus</name>
    <name type="synonym">Arthrobotrys dactyloides</name>
    <dbReference type="NCBI Taxonomy" id="74499"/>
    <lineage>
        <taxon>Eukaryota</taxon>
        <taxon>Fungi</taxon>
        <taxon>Dikarya</taxon>
        <taxon>Ascomycota</taxon>
        <taxon>Pezizomycotina</taxon>
        <taxon>Orbiliomycetes</taxon>
        <taxon>Orbiliales</taxon>
        <taxon>Orbiliaceae</taxon>
        <taxon>Drechslerella</taxon>
    </lineage>
</organism>
<evidence type="ECO:0000256" key="9">
    <source>
        <dbReference type="SAM" id="MobiDB-lite"/>
    </source>
</evidence>
<dbReference type="Proteomes" id="UP001221413">
    <property type="component" value="Unassembled WGS sequence"/>
</dbReference>
<dbReference type="GO" id="GO:0005829">
    <property type="term" value="C:cytosol"/>
    <property type="evidence" value="ECO:0007669"/>
    <property type="project" value="TreeGrafter"/>
</dbReference>
<feature type="compositionally biased region" description="Basic and acidic residues" evidence="9">
    <location>
        <begin position="1017"/>
        <end position="1031"/>
    </location>
</feature>
<evidence type="ECO:0000256" key="3">
    <source>
        <dbReference type="ARBA" id="ARBA00022448"/>
    </source>
</evidence>
<dbReference type="GO" id="GO:0006897">
    <property type="term" value="P:endocytosis"/>
    <property type="evidence" value="ECO:0007669"/>
    <property type="project" value="TreeGrafter"/>
</dbReference>
<protein>
    <recommendedName>
        <fullName evidence="10">PH domain-containing protein</fullName>
    </recommendedName>
</protein>
<sequence length="1076" mass="117666">MQTSTAHITSPPNSWFDSVSTIRTPANQTAIPLAGLAQLEQPAREIASVAVAQLSSQNAVVSKRAPQPLSIASAHSYSPSAASWQKGDLFRTYSTVVSTILPFVRSYLIRYVNVAGEHVISWSIQPHKKSINFGLFKHVKSPGAATPQIASSVIGGAPPTPQVSSPGLLGEDTYLERPRTQRANSTEADTIHKLEASGLRRVKWYGKIEAEKVTTGKFEVPAGQGGAWALVFDNTFSKQTSKTATLVLLTYPATNPAPASHHLHHFDSPATSAISLPQSVGSNNVASPAVEASIDSLPEPNGHASSSGFYTGVLKKRKRKKGQGFARRFFSLDFTSSTLSYYLSKDSSSLRGAIPLGLAELSANEKGLEITVDSGAEVWQLRAATQSEWQGWKDALNRASEKAQKRTQIGASDRPRSASSHSNLPSSAAYQNAEDEGWAAVESLMGRISGIRDATRRLTSMSAVASPKRISMGEGLGIINAVTTGPSPPLDEKRPFWKRKVSGGSTPSLVQNSGLGAAGREKRGKSLSAGVGMTAAQSMMPVVPVPPLPMMPPAPDLTPHLNELLCDLDSFVADITQIVQEAKHRRYIHRKKADTNGTISSAASRKSLDSIDDQEFFDANDGDTATVNEGRIVIVDNDSEEGHSERYATDDDEESGDSEDDQSFSGLSGSFNAFPPKASDLSPLPLDLVPRRTTVKGTTILPPSLIAFFRKNVGKDLSTIAMPVSANEPLSALQKVAEQLEYSELLDYAADASESTGERLLYIAAFAISNFSNARSKERAIRKPFNPLLGETYELVREDKGFRFLAEKVSHRPLIMAAQADSPNWTFTQSPMPTQKFWGKSAEINTSGRVRITLHKSGDNYSWAPATTFLRNIIAGEKYIEPVGTMTIYHENSGERAQVTFKAKGMFSGRSEDVSVQVFDKDSKPKPFSLHGKWTGSLVVFDEHESMVKQLWQVGELVPDAQKKYGYTEFAAQLNEITEVERGKMAGTDTRLRPDQRLCEDGALDEAETVKLELEEKQRQRRRVADEEGKPHQPRWFMKVRETADEEVWGMKSGKDGYWSRRKKGEWPAEMLELYK</sequence>
<evidence type="ECO:0000256" key="7">
    <source>
        <dbReference type="ARBA" id="ARBA00023121"/>
    </source>
</evidence>
<feature type="compositionally biased region" description="Polar residues" evidence="9">
    <location>
        <begin position="503"/>
        <end position="514"/>
    </location>
</feature>
<feature type="compositionally biased region" description="Basic and acidic residues" evidence="9">
    <location>
        <begin position="640"/>
        <end position="649"/>
    </location>
</feature>
<dbReference type="GO" id="GO:0032934">
    <property type="term" value="F:sterol binding"/>
    <property type="evidence" value="ECO:0007669"/>
    <property type="project" value="TreeGrafter"/>
</dbReference>
<dbReference type="GO" id="GO:0034727">
    <property type="term" value="P:piecemeal microautophagy of the nucleus"/>
    <property type="evidence" value="ECO:0007669"/>
    <property type="project" value="TreeGrafter"/>
</dbReference>
<evidence type="ECO:0000256" key="2">
    <source>
        <dbReference type="ARBA" id="ARBA00008842"/>
    </source>
</evidence>
<dbReference type="Pfam" id="PF01237">
    <property type="entry name" value="Oxysterol_BP"/>
    <property type="match status" value="1"/>
</dbReference>
<dbReference type="GO" id="GO:0006887">
    <property type="term" value="P:exocytosis"/>
    <property type="evidence" value="ECO:0007669"/>
    <property type="project" value="TreeGrafter"/>
</dbReference>
<comment type="similarity">
    <text evidence="2 8">Belongs to the OSBP family.</text>
</comment>
<dbReference type="GO" id="GO:0097038">
    <property type="term" value="C:perinuclear endoplasmic reticulum"/>
    <property type="evidence" value="ECO:0007669"/>
    <property type="project" value="TreeGrafter"/>
</dbReference>
<keyword evidence="5" id="KW-0597">Phosphoprotein</keyword>
<dbReference type="PANTHER" id="PTHR10972">
    <property type="entry name" value="OXYSTEROL-BINDING PROTEIN-RELATED"/>
    <property type="match status" value="1"/>
</dbReference>
<dbReference type="InterPro" id="IPR037239">
    <property type="entry name" value="OSBP_sf"/>
</dbReference>
<evidence type="ECO:0000256" key="4">
    <source>
        <dbReference type="ARBA" id="ARBA00022490"/>
    </source>
</evidence>
<dbReference type="InterPro" id="IPR036598">
    <property type="entry name" value="GOLD_dom_sf"/>
</dbReference>
<dbReference type="GO" id="GO:0032541">
    <property type="term" value="C:cortical endoplasmic reticulum"/>
    <property type="evidence" value="ECO:0007669"/>
    <property type="project" value="TreeGrafter"/>
</dbReference>
<name>A0AAD6NGF3_DREDA</name>
<dbReference type="InterPro" id="IPR000648">
    <property type="entry name" value="Oxysterol-bd"/>
</dbReference>
<proteinExistence type="inferred from homology"/>
<evidence type="ECO:0000256" key="1">
    <source>
        <dbReference type="ARBA" id="ARBA00004496"/>
    </source>
</evidence>
<evidence type="ECO:0000256" key="5">
    <source>
        <dbReference type="ARBA" id="ARBA00022553"/>
    </source>
</evidence>
<evidence type="ECO:0000256" key="6">
    <source>
        <dbReference type="ARBA" id="ARBA00023055"/>
    </source>
</evidence>
<dbReference type="FunFam" id="2.40.160.120:FF:000001">
    <property type="entry name" value="Oxysterol-binding protein"/>
    <property type="match status" value="1"/>
</dbReference>
<dbReference type="Pfam" id="PF15409">
    <property type="entry name" value="PH_8"/>
    <property type="match status" value="1"/>
</dbReference>
<evidence type="ECO:0000313" key="12">
    <source>
        <dbReference type="Proteomes" id="UP001221413"/>
    </source>
</evidence>
<dbReference type="GO" id="GO:0120009">
    <property type="term" value="P:intermembrane lipid transfer"/>
    <property type="evidence" value="ECO:0007669"/>
    <property type="project" value="UniProtKB-ARBA"/>
</dbReference>
<dbReference type="SMART" id="SM00233">
    <property type="entry name" value="PH"/>
    <property type="match status" value="1"/>
</dbReference>
<dbReference type="InterPro" id="IPR018494">
    <property type="entry name" value="Oxysterol-bd_CS"/>
</dbReference>
<keyword evidence="12" id="KW-1185">Reference proteome</keyword>
<dbReference type="InterPro" id="IPR041680">
    <property type="entry name" value="PH_8"/>
</dbReference>
<dbReference type="GO" id="GO:0005886">
    <property type="term" value="C:plasma membrane"/>
    <property type="evidence" value="ECO:0007669"/>
    <property type="project" value="TreeGrafter"/>
</dbReference>
<keyword evidence="4" id="KW-0963">Cytoplasm</keyword>
<dbReference type="PROSITE" id="PS01013">
    <property type="entry name" value="OSBP"/>
    <property type="match status" value="1"/>
</dbReference>
<evidence type="ECO:0000256" key="8">
    <source>
        <dbReference type="RuleBase" id="RU003844"/>
    </source>
</evidence>
<dbReference type="InterPro" id="IPR011993">
    <property type="entry name" value="PH-like_dom_sf"/>
</dbReference>
<dbReference type="Gene3D" id="3.30.70.3490">
    <property type="match status" value="1"/>
</dbReference>
<dbReference type="SUPFAM" id="SSF50729">
    <property type="entry name" value="PH domain-like"/>
    <property type="match status" value="1"/>
</dbReference>